<dbReference type="Pfam" id="PF19026">
    <property type="entry name" value="UBA_HYPK"/>
    <property type="match status" value="1"/>
</dbReference>
<dbReference type="PANTHER" id="PTHR31184:SF2">
    <property type="entry name" value="HUNTINGTIN-INTERACTING PROTEIN K"/>
    <property type="match status" value="1"/>
</dbReference>
<evidence type="ECO:0000313" key="2">
    <source>
        <dbReference type="EMBL" id="CED83670.1"/>
    </source>
</evidence>
<dbReference type="CDD" id="cd14361">
    <property type="entry name" value="UBA_HYPK"/>
    <property type="match status" value="1"/>
</dbReference>
<dbReference type="AlphaFoldDB" id="A0A0F7SSZ1"/>
<accession>A0A0F7SSZ1</accession>
<reference evidence="2" key="1">
    <citation type="submission" date="2014-08" db="EMBL/GenBank/DDBJ databases">
        <authorList>
            <person name="Sharma Rahul"/>
            <person name="Thines Marco"/>
        </authorList>
    </citation>
    <scope>NUCLEOTIDE SEQUENCE</scope>
</reference>
<sequence length="97" mass="10517">MSRQPIGEVIQEFADGGNYIKNKLDSAARELLNAEYAKQESAKKEKAAGSAVAVDEKDVAFIVSEFEITRSQAEESLRSSNGDLTKALENLVALPSK</sequence>
<protein>
    <recommendedName>
        <fullName evidence="1">Nascent polypeptide-associated complex subunit alpha-like UBA domain-containing protein</fullName>
    </recommendedName>
</protein>
<dbReference type="InterPro" id="IPR038922">
    <property type="entry name" value="HYPK_UBA"/>
</dbReference>
<dbReference type="GO" id="GO:0043066">
    <property type="term" value="P:negative regulation of apoptotic process"/>
    <property type="evidence" value="ECO:0007669"/>
    <property type="project" value="TreeGrafter"/>
</dbReference>
<proteinExistence type="predicted"/>
<evidence type="ECO:0000259" key="1">
    <source>
        <dbReference type="Pfam" id="PF19026"/>
    </source>
</evidence>
<name>A0A0F7SSZ1_PHARH</name>
<dbReference type="PANTHER" id="PTHR31184">
    <property type="entry name" value="HUNTINGTIN-INTERACTING PROTEIN K FAMILY MEMBER"/>
    <property type="match status" value="1"/>
</dbReference>
<dbReference type="EMBL" id="LN483157">
    <property type="protein sequence ID" value="CED83670.1"/>
    <property type="molecule type" value="Genomic_DNA"/>
</dbReference>
<feature type="domain" description="Nascent polypeptide-associated complex subunit alpha-like UBA" evidence="1">
    <location>
        <begin position="52"/>
        <end position="92"/>
    </location>
</feature>
<dbReference type="InterPro" id="IPR044034">
    <property type="entry name" value="NAC-like_UBA"/>
</dbReference>
<dbReference type="InterPro" id="IPR052617">
    <property type="entry name" value="Huntingtin-int_K"/>
</dbReference>
<dbReference type="Gene3D" id="1.10.8.10">
    <property type="entry name" value="DNA helicase RuvA subunit, C-terminal domain"/>
    <property type="match status" value="1"/>
</dbReference>
<dbReference type="GO" id="GO:0050821">
    <property type="term" value="P:protein stabilization"/>
    <property type="evidence" value="ECO:0007669"/>
    <property type="project" value="TreeGrafter"/>
</dbReference>
<organism evidence="2">
    <name type="scientific">Phaffia rhodozyma</name>
    <name type="common">Yeast</name>
    <name type="synonym">Xanthophyllomyces dendrorhous</name>
    <dbReference type="NCBI Taxonomy" id="264483"/>
    <lineage>
        <taxon>Eukaryota</taxon>
        <taxon>Fungi</taxon>
        <taxon>Dikarya</taxon>
        <taxon>Basidiomycota</taxon>
        <taxon>Agaricomycotina</taxon>
        <taxon>Tremellomycetes</taxon>
        <taxon>Cystofilobasidiales</taxon>
        <taxon>Mrakiaceae</taxon>
        <taxon>Phaffia</taxon>
    </lineage>
</organism>